<dbReference type="RefSeq" id="WP_006720100.1">
    <property type="nucleotide sequence ID" value="NZ_CP085935.1"/>
</dbReference>
<reference evidence="1 2" key="2">
    <citation type="submission" date="2008-10" db="EMBL/GenBank/DDBJ databases">
        <authorList>
            <person name="Fulton L."/>
            <person name="Clifton S."/>
            <person name="Fulton B."/>
            <person name="Xu J."/>
            <person name="Minx P."/>
            <person name="Pepin K.H."/>
            <person name="Johnson M."/>
            <person name="Thiruvilangam P."/>
            <person name="Bhonagiri V."/>
            <person name="Nash W.E."/>
            <person name="Mardis E.R."/>
            <person name="Wilson R.K."/>
        </authorList>
    </citation>
    <scope>NUCLEOTIDE SEQUENCE [LARGE SCALE GENOMIC DNA]</scope>
    <source>
        <strain evidence="1 2">DSM 13279</strain>
    </source>
</reference>
<dbReference type="EMBL" id="ABXJ01000027">
    <property type="protein sequence ID" value="EEA91296.1"/>
    <property type="molecule type" value="Genomic_DNA"/>
</dbReference>
<name>B6G8P7_9ACTN</name>
<dbReference type="STRING" id="445975.COLSTE_00438"/>
<dbReference type="eggNOG" id="COG0732">
    <property type="taxonomic scope" value="Bacteria"/>
</dbReference>
<gene>
    <name evidence="1" type="ORF">COLSTE_00438</name>
</gene>
<comment type="caution">
    <text evidence="1">The sequence shown here is derived from an EMBL/GenBank/DDBJ whole genome shotgun (WGS) entry which is preliminary data.</text>
</comment>
<evidence type="ECO:0008006" key="3">
    <source>
        <dbReference type="Google" id="ProtNLM"/>
    </source>
</evidence>
<protein>
    <recommendedName>
        <fullName evidence="3">Type I restriction modification DNA specificity domain-containing protein</fullName>
    </recommendedName>
</protein>
<dbReference type="SUPFAM" id="SSF116734">
    <property type="entry name" value="DNA methylase specificity domain"/>
    <property type="match status" value="1"/>
</dbReference>
<dbReference type="Proteomes" id="UP000003560">
    <property type="component" value="Unassembled WGS sequence"/>
</dbReference>
<evidence type="ECO:0000313" key="2">
    <source>
        <dbReference type="Proteomes" id="UP000003560"/>
    </source>
</evidence>
<keyword evidence="2" id="KW-1185">Reference proteome</keyword>
<proteinExistence type="predicted"/>
<evidence type="ECO:0000313" key="1">
    <source>
        <dbReference type="EMBL" id="EEA91296.1"/>
    </source>
</evidence>
<organism evidence="1 2">
    <name type="scientific">Collinsella stercoris DSM 13279</name>
    <dbReference type="NCBI Taxonomy" id="445975"/>
    <lineage>
        <taxon>Bacteria</taxon>
        <taxon>Bacillati</taxon>
        <taxon>Actinomycetota</taxon>
        <taxon>Coriobacteriia</taxon>
        <taxon>Coriobacteriales</taxon>
        <taxon>Coriobacteriaceae</taxon>
        <taxon>Collinsella</taxon>
    </lineage>
</organism>
<accession>B6G8P7</accession>
<sequence length="66" mass="7584">MDLARVEIPAPSIATQRKVVDVLDRFDTPTASLTDCLPAEIEARNQQYEYYRDRLLDFPRKAIGTE</sequence>
<dbReference type="GeneID" id="98002776"/>
<dbReference type="OrthoDB" id="3197085at2"/>
<dbReference type="AlphaFoldDB" id="B6G8P7"/>
<dbReference type="HOGENOM" id="CLU_021095_11_1_11"/>
<reference evidence="1 2" key="1">
    <citation type="submission" date="2008-10" db="EMBL/GenBank/DDBJ databases">
        <title>Draft genome sequence of Collinsella stercoris (DSM 13279).</title>
        <authorList>
            <person name="Sudarsanam P."/>
            <person name="Ley R."/>
            <person name="Guruge J."/>
            <person name="Turnbaugh P.J."/>
            <person name="Mahowald M."/>
            <person name="Liep D."/>
            <person name="Gordon J."/>
        </authorList>
    </citation>
    <scope>NUCLEOTIDE SEQUENCE [LARGE SCALE GENOMIC DNA]</scope>
    <source>
        <strain evidence="1 2">DSM 13279</strain>
    </source>
</reference>